<accession>A0ABQ7ZAY6</accession>
<comment type="caution">
    <text evidence="8">The sequence shown here is derived from an EMBL/GenBank/DDBJ whole genome shotgun (WGS) entry which is preliminary data.</text>
</comment>
<dbReference type="PROSITE" id="PS51462">
    <property type="entry name" value="NUDIX"/>
    <property type="match status" value="2"/>
</dbReference>
<dbReference type="InterPro" id="IPR020084">
    <property type="entry name" value="NUDIX_hydrolase_CS"/>
</dbReference>
<dbReference type="Gene3D" id="3.90.79.10">
    <property type="entry name" value="Nucleoside Triphosphate Pyrophosphohydrolase"/>
    <property type="match status" value="2"/>
</dbReference>
<dbReference type="Proteomes" id="UP000824890">
    <property type="component" value="Unassembled WGS sequence"/>
</dbReference>
<gene>
    <name evidence="8" type="ORF">HID58_064660</name>
</gene>
<comment type="cofactor">
    <cofactor evidence="1">
        <name>Mg(2+)</name>
        <dbReference type="ChEBI" id="CHEBI:18420"/>
    </cofactor>
</comment>
<organism evidence="8 9">
    <name type="scientific">Brassica napus</name>
    <name type="common">Rape</name>
    <dbReference type="NCBI Taxonomy" id="3708"/>
    <lineage>
        <taxon>Eukaryota</taxon>
        <taxon>Viridiplantae</taxon>
        <taxon>Streptophyta</taxon>
        <taxon>Embryophyta</taxon>
        <taxon>Tracheophyta</taxon>
        <taxon>Spermatophyta</taxon>
        <taxon>Magnoliopsida</taxon>
        <taxon>eudicotyledons</taxon>
        <taxon>Gunneridae</taxon>
        <taxon>Pentapetalae</taxon>
        <taxon>rosids</taxon>
        <taxon>malvids</taxon>
        <taxon>Brassicales</taxon>
        <taxon>Brassicaceae</taxon>
        <taxon>Brassiceae</taxon>
        <taxon>Brassica</taxon>
    </lineage>
</organism>
<evidence type="ECO:0000259" key="7">
    <source>
        <dbReference type="PROSITE" id="PS51462"/>
    </source>
</evidence>
<proteinExistence type="inferred from homology"/>
<dbReference type="PANTHER" id="PTHR12629:SF64">
    <property type="entry name" value="NUDIX HYDROLASE DOMAIN-CONTAINING PROTEIN"/>
    <property type="match status" value="1"/>
</dbReference>
<evidence type="ECO:0000313" key="8">
    <source>
        <dbReference type="EMBL" id="KAH0877266.1"/>
    </source>
</evidence>
<name>A0ABQ7ZAY6_BRANA</name>
<evidence type="ECO:0000256" key="5">
    <source>
        <dbReference type="ARBA" id="ARBA00022842"/>
    </source>
</evidence>
<dbReference type="InterPro" id="IPR047198">
    <property type="entry name" value="DDP-like_NUDIX"/>
</dbReference>
<keyword evidence="9" id="KW-1185">Reference proteome</keyword>
<sequence length="448" mass="52193">MSDGRSKWNRTMELRDSILDFHCFERHLSRISSFTLSLNKIYSMTSSGSAGDSSMSVLSSRTGRDRQRYDNNFRLVSGCIPYRLIKDKKLEEDTSVDFVNKLQVLMVSSPNRHDLVFPKGGWENDETVLEAASREAMEEAGVKGILREVPLGVWEFRSKSSISTNAEDESFGGCKGYMFALEVTEELQEWPERGNRQRKWLNVKEALELCRYEWMQRALEAFLRKESQLWNQIRHLPNSSMSVLSSRTGRDRQRYDNNFRLVSGCIPYRLIKDEGSEENTSVEFVNKLQLLMVSSPNRHDLVFPKGGWEDDETVLEAASREAMEEAGVKGSLREVPLGVWEFRSKSSSCNEEDECYGGCKGYMFALEVTEELEEWPERENRERKWLNVKEALELCRYEWMQRALEEFLRVMQEEEEERKLRSEEETVQDDSSKLEESQIDPCYCFVVN</sequence>
<keyword evidence="5" id="KW-0460">Magnesium</keyword>
<dbReference type="InterPro" id="IPR015797">
    <property type="entry name" value="NUDIX_hydrolase-like_dom_sf"/>
</dbReference>
<evidence type="ECO:0000256" key="6">
    <source>
        <dbReference type="SAM" id="Coils"/>
    </source>
</evidence>
<feature type="domain" description="Nudix hydrolase" evidence="7">
    <location>
        <begin position="258"/>
        <end position="408"/>
    </location>
</feature>
<protein>
    <recommendedName>
        <fullName evidence="7">Nudix hydrolase domain-containing protein</fullName>
    </recommendedName>
</protein>
<reference evidence="8 9" key="1">
    <citation type="submission" date="2021-05" db="EMBL/GenBank/DDBJ databases">
        <title>Genome Assembly of Synthetic Allotetraploid Brassica napus Reveals Homoeologous Exchanges between Subgenomes.</title>
        <authorList>
            <person name="Davis J.T."/>
        </authorList>
    </citation>
    <scope>NUCLEOTIDE SEQUENCE [LARGE SCALE GENOMIC DNA]</scope>
    <source>
        <strain evidence="9">cv. Da-Ae</strain>
        <tissue evidence="8">Seedling</tissue>
    </source>
</reference>
<dbReference type="InterPro" id="IPR000086">
    <property type="entry name" value="NUDIX_hydrolase_dom"/>
</dbReference>
<evidence type="ECO:0000256" key="2">
    <source>
        <dbReference type="ARBA" id="ARBA00005582"/>
    </source>
</evidence>
<keyword evidence="6" id="KW-0175">Coiled coil</keyword>
<feature type="coiled-coil region" evidence="6">
    <location>
        <begin position="397"/>
        <end position="430"/>
    </location>
</feature>
<evidence type="ECO:0000256" key="4">
    <source>
        <dbReference type="ARBA" id="ARBA00022801"/>
    </source>
</evidence>
<feature type="domain" description="Nudix hydrolase" evidence="7">
    <location>
        <begin position="72"/>
        <end position="223"/>
    </location>
</feature>
<evidence type="ECO:0000256" key="3">
    <source>
        <dbReference type="ARBA" id="ARBA00022723"/>
    </source>
</evidence>
<dbReference type="PROSITE" id="PS00893">
    <property type="entry name" value="NUDIX_BOX"/>
    <property type="match status" value="2"/>
</dbReference>
<dbReference type="SUPFAM" id="SSF55811">
    <property type="entry name" value="Nudix"/>
    <property type="match status" value="2"/>
</dbReference>
<dbReference type="CDD" id="cd04666">
    <property type="entry name" value="NUDIX_DIPP2_like_Nudt4"/>
    <property type="match status" value="2"/>
</dbReference>
<keyword evidence="4" id="KW-0378">Hydrolase</keyword>
<keyword evidence="3" id="KW-0479">Metal-binding</keyword>
<dbReference type="PANTHER" id="PTHR12629">
    <property type="entry name" value="DIPHOSPHOINOSITOL POLYPHOSPHATE PHOSPHOHYDROLASE"/>
    <property type="match status" value="1"/>
</dbReference>
<dbReference type="EMBL" id="JAGKQM010000015">
    <property type="protein sequence ID" value="KAH0877266.1"/>
    <property type="molecule type" value="Genomic_DNA"/>
</dbReference>
<evidence type="ECO:0000313" key="9">
    <source>
        <dbReference type="Proteomes" id="UP000824890"/>
    </source>
</evidence>
<dbReference type="Pfam" id="PF00293">
    <property type="entry name" value="NUDIX"/>
    <property type="match status" value="2"/>
</dbReference>
<evidence type="ECO:0000256" key="1">
    <source>
        <dbReference type="ARBA" id="ARBA00001946"/>
    </source>
</evidence>
<comment type="similarity">
    <text evidence="2">Belongs to the Nudix hydrolase family.</text>
</comment>